<accession>A0AAD5SZY2</accession>
<name>A0AAD5SZY2_9FUNG</name>
<dbReference type="EC" id="3.2.1.22" evidence="2"/>
<dbReference type="SUPFAM" id="SSF51445">
    <property type="entry name" value="(Trans)glycosidases"/>
    <property type="match status" value="1"/>
</dbReference>
<dbReference type="InterPro" id="IPR017853">
    <property type="entry name" value="GH"/>
</dbReference>
<feature type="domain" description="Glycoside-hydrolase family GH114 TIM-barrel" evidence="4">
    <location>
        <begin position="244"/>
        <end position="480"/>
    </location>
</feature>
<dbReference type="InterPro" id="IPR013785">
    <property type="entry name" value="Aldolase_TIM"/>
</dbReference>
<proteinExistence type="predicted"/>
<evidence type="ECO:0000256" key="1">
    <source>
        <dbReference type="ARBA" id="ARBA00001255"/>
    </source>
</evidence>
<gene>
    <name evidence="5" type="ORF">HK100_012677</name>
</gene>
<dbReference type="Pfam" id="PF03537">
    <property type="entry name" value="Glyco_hydro_114"/>
    <property type="match status" value="1"/>
</dbReference>
<dbReference type="Proteomes" id="UP001211907">
    <property type="component" value="Unassembled WGS sequence"/>
</dbReference>
<comment type="catalytic activity">
    <reaction evidence="1">
        <text>Hydrolysis of terminal, non-reducing alpha-D-galactose residues in alpha-D-galactosides, including galactose oligosaccharides, galactomannans and galactolipids.</text>
        <dbReference type="EC" id="3.2.1.22"/>
    </reaction>
</comment>
<reference evidence="5" key="1">
    <citation type="submission" date="2020-05" db="EMBL/GenBank/DDBJ databases">
        <title>Phylogenomic resolution of chytrid fungi.</title>
        <authorList>
            <person name="Stajich J.E."/>
            <person name="Amses K."/>
            <person name="Simmons R."/>
            <person name="Seto K."/>
            <person name="Myers J."/>
            <person name="Bonds A."/>
            <person name="Quandt C.A."/>
            <person name="Barry K."/>
            <person name="Liu P."/>
            <person name="Grigoriev I."/>
            <person name="Longcore J.E."/>
            <person name="James T.Y."/>
        </authorList>
    </citation>
    <scope>NUCLEOTIDE SEQUENCE</scope>
    <source>
        <strain evidence="5">JEL0513</strain>
    </source>
</reference>
<evidence type="ECO:0000313" key="5">
    <source>
        <dbReference type="EMBL" id="KAJ3120722.1"/>
    </source>
</evidence>
<keyword evidence="3" id="KW-0472">Membrane</keyword>
<sequence length="491" mass="52128">MEFAVATEKTNYSARDDQSTMELVRRKKRTQKIAAAVAGVSALLIGATVAIILHSNTISNSSNDNGSANSSQFRNVSSAGDVTASLASYICLEIYTLNGDSCADVVKYYSASSGGQSGIGINGGSSSIVIANLTLELFEAYNPNFSSQCQANSSRALTPNKAQVCVNAYTVKSTSFVVQGKTASTKKTSTSKTTAAKTTTAIKITKSTTTTTQTTAAANTTTTSNSAATIGFWQPTVVASANGWQWQLAGSSVDTSIPVSVIDIDVYQTNPTIFITSAKPHYSRVICYCNVGTLEVGTGNSAYRPDQAAFQAITPSILGNENPSASGEYFINIKSSAARSLMLARFQFMAAAGCDAIEPDNQDSYENDESSDVTGFSLTAIDALDYLKWFTAEIHSLGMAAGLKNNGPLFETNGSTMLPLFEFALVEQCAAQKYFPYDSFVTSGKPVYAAEYNFPKESAYCASLLAHGYTGIIKNNALDAKVYQCSTDILY</sequence>
<dbReference type="EMBL" id="JADGJH010000940">
    <property type="protein sequence ID" value="KAJ3120722.1"/>
    <property type="molecule type" value="Genomic_DNA"/>
</dbReference>
<dbReference type="GO" id="GO:0004557">
    <property type="term" value="F:alpha-galactosidase activity"/>
    <property type="evidence" value="ECO:0007669"/>
    <property type="project" value="UniProtKB-EC"/>
</dbReference>
<evidence type="ECO:0000259" key="4">
    <source>
        <dbReference type="Pfam" id="PF03537"/>
    </source>
</evidence>
<dbReference type="PANTHER" id="PTHR35273:SF2">
    <property type="entry name" value="ALPHA-GALACTOSIDASE"/>
    <property type="match status" value="1"/>
</dbReference>
<feature type="transmembrane region" description="Helical" evidence="3">
    <location>
        <begin position="33"/>
        <end position="53"/>
    </location>
</feature>
<evidence type="ECO:0000256" key="2">
    <source>
        <dbReference type="ARBA" id="ARBA00012755"/>
    </source>
</evidence>
<keyword evidence="3" id="KW-0812">Transmembrane</keyword>
<keyword evidence="3" id="KW-1133">Transmembrane helix</keyword>
<protein>
    <recommendedName>
        <fullName evidence="2">alpha-galactosidase</fullName>
        <ecNumber evidence="2">3.2.1.22</ecNumber>
    </recommendedName>
</protein>
<organism evidence="5 6">
    <name type="scientific">Physocladia obscura</name>
    <dbReference type="NCBI Taxonomy" id="109957"/>
    <lineage>
        <taxon>Eukaryota</taxon>
        <taxon>Fungi</taxon>
        <taxon>Fungi incertae sedis</taxon>
        <taxon>Chytridiomycota</taxon>
        <taxon>Chytridiomycota incertae sedis</taxon>
        <taxon>Chytridiomycetes</taxon>
        <taxon>Chytridiales</taxon>
        <taxon>Chytriomycetaceae</taxon>
        <taxon>Physocladia</taxon>
    </lineage>
</organism>
<dbReference type="AlphaFoldDB" id="A0AAD5SZY2"/>
<dbReference type="PANTHER" id="PTHR35273">
    <property type="entry name" value="ALPHA-1,4 POLYGALACTOSAMINIDASE, PUTATIVE (AFU_ORTHOLOGUE AFUA_3G07890)-RELATED"/>
    <property type="match status" value="1"/>
</dbReference>
<evidence type="ECO:0000256" key="3">
    <source>
        <dbReference type="SAM" id="Phobius"/>
    </source>
</evidence>
<dbReference type="Gene3D" id="3.20.20.70">
    <property type="entry name" value="Aldolase class I"/>
    <property type="match status" value="1"/>
</dbReference>
<evidence type="ECO:0000313" key="6">
    <source>
        <dbReference type="Proteomes" id="UP001211907"/>
    </source>
</evidence>
<comment type="caution">
    <text evidence="5">The sequence shown here is derived from an EMBL/GenBank/DDBJ whole genome shotgun (WGS) entry which is preliminary data.</text>
</comment>
<keyword evidence="6" id="KW-1185">Reference proteome</keyword>
<dbReference type="InterPro" id="IPR004352">
    <property type="entry name" value="GH114_TIM-barrel"/>
</dbReference>